<dbReference type="PANTHER" id="PTHR42801:SF4">
    <property type="entry name" value="AHPC_TSA FAMILY PROTEIN"/>
    <property type="match status" value="1"/>
</dbReference>
<comment type="catalytic activity">
    <reaction evidence="12">
        <text>a hydroperoxide + [thioredoxin]-dithiol = an alcohol + [thioredoxin]-disulfide + H2O</text>
        <dbReference type="Rhea" id="RHEA:62620"/>
        <dbReference type="Rhea" id="RHEA-COMP:10698"/>
        <dbReference type="Rhea" id="RHEA-COMP:10700"/>
        <dbReference type="ChEBI" id="CHEBI:15377"/>
        <dbReference type="ChEBI" id="CHEBI:29950"/>
        <dbReference type="ChEBI" id="CHEBI:30879"/>
        <dbReference type="ChEBI" id="CHEBI:35924"/>
        <dbReference type="ChEBI" id="CHEBI:50058"/>
        <dbReference type="EC" id="1.11.1.24"/>
    </reaction>
</comment>
<keyword evidence="6 14" id="KW-0560">Oxidoreductase</keyword>
<evidence type="ECO:0000256" key="4">
    <source>
        <dbReference type="ARBA" id="ARBA00022559"/>
    </source>
</evidence>
<evidence type="ECO:0000313" key="14">
    <source>
        <dbReference type="EMBL" id="MFC6998160.1"/>
    </source>
</evidence>
<dbReference type="EMBL" id="JBHSYQ010000004">
    <property type="protein sequence ID" value="MFC6998160.1"/>
    <property type="molecule type" value="Genomic_DNA"/>
</dbReference>
<dbReference type="GO" id="GO:0140824">
    <property type="term" value="F:thioredoxin-dependent peroxiredoxin activity"/>
    <property type="evidence" value="ECO:0007669"/>
    <property type="project" value="UniProtKB-EC"/>
</dbReference>
<keyword evidence="15" id="KW-1185">Reference proteome</keyword>
<dbReference type="PANTHER" id="PTHR42801">
    <property type="entry name" value="THIOREDOXIN-DEPENDENT PEROXIDE REDUCTASE"/>
    <property type="match status" value="1"/>
</dbReference>
<keyword evidence="8" id="KW-0676">Redox-active center</keyword>
<dbReference type="InterPro" id="IPR000866">
    <property type="entry name" value="AhpC/TSA"/>
</dbReference>
<evidence type="ECO:0000259" key="13">
    <source>
        <dbReference type="PROSITE" id="PS51352"/>
    </source>
</evidence>
<evidence type="ECO:0000256" key="1">
    <source>
        <dbReference type="ARBA" id="ARBA00003330"/>
    </source>
</evidence>
<dbReference type="CDD" id="cd03017">
    <property type="entry name" value="PRX_BCP"/>
    <property type="match status" value="1"/>
</dbReference>
<dbReference type="InterPro" id="IPR013766">
    <property type="entry name" value="Thioredoxin_domain"/>
</dbReference>
<dbReference type="EC" id="1.11.1.24" evidence="3"/>
<evidence type="ECO:0000256" key="3">
    <source>
        <dbReference type="ARBA" id="ARBA00013017"/>
    </source>
</evidence>
<organism evidence="14 15">
    <name type="scientific">Rufibacter roseus</name>
    <dbReference type="NCBI Taxonomy" id="1567108"/>
    <lineage>
        <taxon>Bacteria</taxon>
        <taxon>Pseudomonadati</taxon>
        <taxon>Bacteroidota</taxon>
        <taxon>Cytophagia</taxon>
        <taxon>Cytophagales</taxon>
        <taxon>Hymenobacteraceae</taxon>
        <taxon>Rufibacter</taxon>
    </lineage>
</organism>
<dbReference type="InterPro" id="IPR036249">
    <property type="entry name" value="Thioredoxin-like_sf"/>
</dbReference>
<evidence type="ECO:0000256" key="9">
    <source>
        <dbReference type="ARBA" id="ARBA00032824"/>
    </source>
</evidence>
<sequence>MMLEKGQPAPDFEVKDQNGSQIKLSHFKGKKVVLYFYPKDDTPGCTAQACNLRDNYDALLAKGYVVLGVSVDDEKSHQKFIEKYNLPFPLLADTEHQIVEKYGVWQEKNMYGRKYMGTMRYTFVIDEEGTIEDIIKKVDTKNHTAQLVK</sequence>
<evidence type="ECO:0000256" key="11">
    <source>
        <dbReference type="ARBA" id="ARBA00042639"/>
    </source>
</evidence>
<dbReference type="SUPFAM" id="SSF52833">
    <property type="entry name" value="Thioredoxin-like"/>
    <property type="match status" value="1"/>
</dbReference>
<comment type="caution">
    <text evidence="14">The sequence shown here is derived from an EMBL/GenBank/DDBJ whole genome shotgun (WGS) entry which is preliminary data.</text>
</comment>
<evidence type="ECO:0000256" key="6">
    <source>
        <dbReference type="ARBA" id="ARBA00023002"/>
    </source>
</evidence>
<dbReference type="Pfam" id="PF00578">
    <property type="entry name" value="AhpC-TSA"/>
    <property type="match status" value="1"/>
</dbReference>
<evidence type="ECO:0000256" key="10">
    <source>
        <dbReference type="ARBA" id="ARBA00038489"/>
    </source>
</evidence>
<comment type="subunit">
    <text evidence="2">Monomer.</text>
</comment>
<proteinExistence type="inferred from homology"/>
<protein>
    <recommendedName>
        <fullName evidence="3">thioredoxin-dependent peroxiredoxin</fullName>
        <ecNumber evidence="3">1.11.1.24</ecNumber>
    </recommendedName>
    <alternativeName>
        <fullName evidence="9">Thioredoxin peroxidase</fullName>
    </alternativeName>
    <alternativeName>
        <fullName evidence="11">Thioredoxin-dependent peroxiredoxin Bcp</fullName>
    </alternativeName>
</protein>
<comment type="function">
    <text evidence="1">Thiol-specific peroxidase that catalyzes the reduction of hydrogen peroxide and organic hydroperoxides to water and alcohols, respectively. Plays a role in cell protection against oxidative stress by detoxifying peroxides and as sensor of hydrogen peroxide-mediated signaling events.</text>
</comment>
<dbReference type="InterPro" id="IPR024706">
    <property type="entry name" value="Peroxiredoxin_AhpC-typ"/>
</dbReference>
<gene>
    <name evidence="14" type="primary">bcp</name>
    <name evidence="14" type="ORF">ACFQHR_11025</name>
</gene>
<evidence type="ECO:0000313" key="15">
    <source>
        <dbReference type="Proteomes" id="UP001596405"/>
    </source>
</evidence>
<evidence type="ECO:0000256" key="5">
    <source>
        <dbReference type="ARBA" id="ARBA00022862"/>
    </source>
</evidence>
<keyword evidence="5" id="KW-0049">Antioxidant</keyword>
<keyword evidence="4 14" id="KW-0575">Peroxidase</keyword>
<evidence type="ECO:0000256" key="8">
    <source>
        <dbReference type="ARBA" id="ARBA00023284"/>
    </source>
</evidence>
<dbReference type="PIRSF" id="PIRSF000239">
    <property type="entry name" value="AHPC"/>
    <property type="match status" value="1"/>
</dbReference>
<dbReference type="Proteomes" id="UP001596405">
    <property type="component" value="Unassembled WGS sequence"/>
</dbReference>
<dbReference type="NCBIfam" id="NF006960">
    <property type="entry name" value="PRK09437.1"/>
    <property type="match status" value="1"/>
</dbReference>
<evidence type="ECO:0000256" key="7">
    <source>
        <dbReference type="ARBA" id="ARBA00023157"/>
    </source>
</evidence>
<dbReference type="PROSITE" id="PS51352">
    <property type="entry name" value="THIOREDOXIN_2"/>
    <property type="match status" value="1"/>
</dbReference>
<dbReference type="InterPro" id="IPR050924">
    <property type="entry name" value="Peroxiredoxin_BCP/PrxQ"/>
</dbReference>
<reference evidence="15" key="1">
    <citation type="journal article" date="2019" name="Int. J. Syst. Evol. Microbiol.">
        <title>The Global Catalogue of Microorganisms (GCM) 10K type strain sequencing project: providing services to taxonomists for standard genome sequencing and annotation.</title>
        <authorList>
            <consortium name="The Broad Institute Genomics Platform"/>
            <consortium name="The Broad Institute Genome Sequencing Center for Infectious Disease"/>
            <person name="Wu L."/>
            <person name="Ma J."/>
        </authorList>
    </citation>
    <scope>NUCLEOTIDE SEQUENCE [LARGE SCALE GENOMIC DNA]</scope>
    <source>
        <strain evidence="15">CGMCC 4.7393</strain>
    </source>
</reference>
<comment type="similarity">
    <text evidence="10">Belongs to the peroxiredoxin family. BCP/PrxQ subfamily.</text>
</comment>
<accession>A0ABW2DMA3</accession>
<evidence type="ECO:0000256" key="2">
    <source>
        <dbReference type="ARBA" id="ARBA00011245"/>
    </source>
</evidence>
<dbReference type="RefSeq" id="WP_066621510.1">
    <property type="nucleotide sequence ID" value="NZ_JBHSYQ010000004.1"/>
</dbReference>
<dbReference type="Gene3D" id="3.40.30.10">
    <property type="entry name" value="Glutaredoxin"/>
    <property type="match status" value="1"/>
</dbReference>
<name>A0ABW2DMA3_9BACT</name>
<keyword evidence="7" id="KW-1015">Disulfide bond</keyword>
<evidence type="ECO:0000256" key="12">
    <source>
        <dbReference type="ARBA" id="ARBA00049091"/>
    </source>
</evidence>
<feature type="domain" description="Thioredoxin" evidence="13">
    <location>
        <begin position="3"/>
        <end position="149"/>
    </location>
</feature>